<dbReference type="AlphaFoldDB" id="A0A9D9IKJ5"/>
<dbReference type="Proteomes" id="UP000823604">
    <property type="component" value="Unassembled WGS sequence"/>
</dbReference>
<sequence>LCSDGSLRWHCESPDEYVFYTDGDSAHVEKDGKKMAVPQSFSSIYSMISDSRDNLWESRMFSIVTHEMDGGRIGLEILPSRGVLSSFISKIDMVVSIAEAVVTEIDIIASNGSVTRIVFSDVSKL</sequence>
<evidence type="ECO:0000256" key="1">
    <source>
        <dbReference type="ARBA" id="ARBA00022729"/>
    </source>
</evidence>
<evidence type="ECO:0000313" key="3">
    <source>
        <dbReference type="Proteomes" id="UP000823604"/>
    </source>
</evidence>
<evidence type="ECO:0000313" key="2">
    <source>
        <dbReference type="EMBL" id="MBO8473533.1"/>
    </source>
</evidence>
<proteinExistence type="predicted"/>
<dbReference type="Gene3D" id="2.50.20.10">
    <property type="entry name" value="Lipoprotein localisation LolA/LolB/LppX"/>
    <property type="match status" value="1"/>
</dbReference>
<gene>
    <name evidence="2" type="ORF">IAB81_07915</name>
</gene>
<dbReference type="InterPro" id="IPR004564">
    <property type="entry name" value="OM_lipoprot_carrier_LolA-like"/>
</dbReference>
<keyword evidence="2" id="KW-0449">Lipoprotein</keyword>
<keyword evidence="1" id="KW-0732">Signal</keyword>
<reference evidence="2" key="1">
    <citation type="submission" date="2020-10" db="EMBL/GenBank/DDBJ databases">
        <authorList>
            <person name="Gilroy R."/>
        </authorList>
    </citation>
    <scope>NUCLEOTIDE SEQUENCE</scope>
    <source>
        <strain evidence="2">B1-8020</strain>
    </source>
</reference>
<protein>
    <submittedName>
        <fullName evidence="2">Outer membrane lipoprotein carrier protein LolA</fullName>
    </submittedName>
</protein>
<accession>A0A9D9IKJ5</accession>
<feature type="non-terminal residue" evidence="2">
    <location>
        <position position="1"/>
    </location>
</feature>
<dbReference type="InterPro" id="IPR029046">
    <property type="entry name" value="LolA/LolB/LppX"/>
</dbReference>
<organism evidence="2 3">
    <name type="scientific">Candidatus Merdivivens pullicola</name>
    <dbReference type="NCBI Taxonomy" id="2840872"/>
    <lineage>
        <taxon>Bacteria</taxon>
        <taxon>Pseudomonadati</taxon>
        <taxon>Bacteroidota</taxon>
        <taxon>Bacteroidia</taxon>
        <taxon>Bacteroidales</taxon>
        <taxon>Muribaculaceae</taxon>
        <taxon>Muribaculaceae incertae sedis</taxon>
        <taxon>Candidatus Merdivivens</taxon>
    </lineage>
</organism>
<comment type="caution">
    <text evidence="2">The sequence shown here is derived from an EMBL/GenBank/DDBJ whole genome shotgun (WGS) entry which is preliminary data.</text>
</comment>
<name>A0A9D9IKJ5_9BACT</name>
<dbReference type="EMBL" id="JADIMA010000080">
    <property type="protein sequence ID" value="MBO8473533.1"/>
    <property type="molecule type" value="Genomic_DNA"/>
</dbReference>
<reference evidence="2" key="2">
    <citation type="journal article" date="2021" name="PeerJ">
        <title>Extensive microbial diversity within the chicken gut microbiome revealed by metagenomics and culture.</title>
        <authorList>
            <person name="Gilroy R."/>
            <person name="Ravi A."/>
            <person name="Getino M."/>
            <person name="Pursley I."/>
            <person name="Horton D.L."/>
            <person name="Alikhan N.F."/>
            <person name="Baker D."/>
            <person name="Gharbi K."/>
            <person name="Hall N."/>
            <person name="Watson M."/>
            <person name="Adriaenssens E.M."/>
            <person name="Foster-Nyarko E."/>
            <person name="Jarju S."/>
            <person name="Secka A."/>
            <person name="Antonio M."/>
            <person name="Oren A."/>
            <person name="Chaudhuri R.R."/>
            <person name="La Ragione R."/>
            <person name="Hildebrand F."/>
            <person name="Pallen M.J."/>
        </authorList>
    </citation>
    <scope>NUCLEOTIDE SEQUENCE</scope>
    <source>
        <strain evidence="2">B1-8020</strain>
    </source>
</reference>
<dbReference type="SUPFAM" id="SSF89392">
    <property type="entry name" value="Prokaryotic lipoproteins and lipoprotein localization factors"/>
    <property type="match status" value="1"/>
</dbReference>
<dbReference type="CDD" id="cd16325">
    <property type="entry name" value="LolA"/>
    <property type="match status" value="1"/>
</dbReference>